<comment type="subcellular location">
    <subcellularLocation>
        <location evidence="1">Membrane</location>
    </subcellularLocation>
</comment>
<dbReference type="OrthoDB" id="19261at2759"/>
<reference evidence="12 13" key="1">
    <citation type="journal article" date="2016" name="PLoS Pathog.">
        <title>Biosynthesis of antibiotic leucinostatins in bio-control fungus Purpureocillium lilacinum and their inhibition on phytophthora revealed by genome mining.</title>
        <authorList>
            <person name="Wang G."/>
            <person name="Liu Z."/>
            <person name="Lin R."/>
            <person name="Li E."/>
            <person name="Mao Z."/>
            <person name="Ling J."/>
            <person name="Yang Y."/>
            <person name="Yin W.B."/>
            <person name="Xie B."/>
        </authorList>
    </citation>
    <scope>NUCLEOTIDE SEQUENCE [LARGE SCALE GENOMIC DNA]</scope>
    <source>
        <strain evidence="12">170</strain>
    </source>
</reference>
<dbReference type="SUPFAM" id="SSF49344">
    <property type="entry name" value="CBD9-like"/>
    <property type="match status" value="1"/>
</dbReference>
<dbReference type="CDD" id="cd09630">
    <property type="entry name" value="CDH_like_cytochrome"/>
    <property type="match status" value="1"/>
</dbReference>
<dbReference type="KEGG" id="pchm:VFPPC_07245"/>
<accession>A0A179F969</accession>
<evidence type="ECO:0000256" key="2">
    <source>
        <dbReference type="ARBA" id="ARBA00022448"/>
    </source>
</evidence>
<feature type="compositionally biased region" description="Polar residues" evidence="7">
    <location>
        <begin position="404"/>
        <end position="413"/>
    </location>
</feature>
<feature type="signal peptide" evidence="9">
    <location>
        <begin position="1"/>
        <end position="22"/>
    </location>
</feature>
<feature type="region of interest" description="Disordered" evidence="7">
    <location>
        <begin position="396"/>
        <end position="466"/>
    </location>
</feature>
<feature type="transmembrane region" description="Helical" evidence="8">
    <location>
        <begin position="297"/>
        <end position="314"/>
    </location>
</feature>
<evidence type="ECO:0000313" key="12">
    <source>
        <dbReference type="EMBL" id="OAQ62065.1"/>
    </source>
</evidence>
<keyword evidence="6 8" id="KW-0472">Membrane</keyword>
<evidence type="ECO:0000256" key="5">
    <source>
        <dbReference type="ARBA" id="ARBA00022989"/>
    </source>
</evidence>
<dbReference type="GO" id="GO:0016020">
    <property type="term" value="C:membrane"/>
    <property type="evidence" value="ECO:0007669"/>
    <property type="project" value="UniProtKB-SubCell"/>
</dbReference>
<evidence type="ECO:0000256" key="8">
    <source>
        <dbReference type="SAM" id="Phobius"/>
    </source>
</evidence>
<evidence type="ECO:0008006" key="14">
    <source>
        <dbReference type="Google" id="ProtNLM"/>
    </source>
</evidence>
<proteinExistence type="predicted"/>
<dbReference type="InterPro" id="IPR006593">
    <property type="entry name" value="Cyt_b561/ferric_Rdtase_TM"/>
</dbReference>
<comment type="caution">
    <text evidence="12">The sequence shown here is derived from an EMBL/GenBank/DDBJ whole genome shotgun (WGS) entry which is preliminary data.</text>
</comment>
<feature type="transmembrane region" description="Helical" evidence="8">
    <location>
        <begin position="335"/>
        <end position="355"/>
    </location>
</feature>
<dbReference type="CDD" id="cd08760">
    <property type="entry name" value="Cyt_b561_FRRS1_like"/>
    <property type="match status" value="1"/>
</dbReference>
<dbReference type="RefSeq" id="XP_018139769.1">
    <property type="nucleotide sequence ID" value="XM_018286141.1"/>
</dbReference>
<evidence type="ECO:0000256" key="7">
    <source>
        <dbReference type="SAM" id="MobiDB-lite"/>
    </source>
</evidence>
<dbReference type="Gene3D" id="2.60.40.1210">
    <property type="entry name" value="Cellobiose dehydrogenase, cytochrome domain"/>
    <property type="match status" value="1"/>
</dbReference>
<dbReference type="STRING" id="1380566.A0A179F969"/>
<dbReference type="InterPro" id="IPR015920">
    <property type="entry name" value="Cellobiose_DH-like_cyt"/>
</dbReference>
<name>A0A179F969_METCM</name>
<keyword evidence="4" id="KW-0249">Electron transport</keyword>
<evidence type="ECO:0000256" key="1">
    <source>
        <dbReference type="ARBA" id="ARBA00004370"/>
    </source>
</evidence>
<dbReference type="PANTHER" id="PTHR47797">
    <property type="entry name" value="DEHYDROGENASE, PUTATIVE (AFU_ORTHOLOGUE AFUA_8G05805)-RELATED"/>
    <property type="match status" value="1"/>
</dbReference>
<feature type="compositionally biased region" description="Polar residues" evidence="7">
    <location>
        <begin position="424"/>
        <end position="444"/>
    </location>
</feature>
<keyword evidence="3 8" id="KW-0812">Transmembrane</keyword>
<dbReference type="GeneID" id="28850135"/>
<feature type="transmembrane region" description="Helical" evidence="8">
    <location>
        <begin position="231"/>
        <end position="253"/>
    </location>
</feature>
<evidence type="ECO:0000256" key="6">
    <source>
        <dbReference type="ARBA" id="ARBA00023136"/>
    </source>
</evidence>
<gene>
    <name evidence="12" type="ORF">VFPPC_07245</name>
</gene>
<organism evidence="12 13">
    <name type="scientific">Pochonia chlamydosporia 170</name>
    <dbReference type="NCBI Taxonomy" id="1380566"/>
    <lineage>
        <taxon>Eukaryota</taxon>
        <taxon>Fungi</taxon>
        <taxon>Dikarya</taxon>
        <taxon>Ascomycota</taxon>
        <taxon>Pezizomycotina</taxon>
        <taxon>Sordariomycetes</taxon>
        <taxon>Hypocreomycetidae</taxon>
        <taxon>Hypocreales</taxon>
        <taxon>Clavicipitaceae</taxon>
        <taxon>Pochonia</taxon>
    </lineage>
</organism>
<dbReference type="Proteomes" id="UP000078397">
    <property type="component" value="Unassembled WGS sequence"/>
</dbReference>
<evidence type="ECO:0000256" key="3">
    <source>
        <dbReference type="ARBA" id="ARBA00022692"/>
    </source>
</evidence>
<evidence type="ECO:0000256" key="4">
    <source>
        <dbReference type="ARBA" id="ARBA00022982"/>
    </source>
</evidence>
<feature type="domain" description="Cytochrome b561" evidence="10">
    <location>
        <begin position="235"/>
        <end position="353"/>
    </location>
</feature>
<keyword evidence="2" id="KW-0813">Transport</keyword>
<evidence type="ECO:0000256" key="9">
    <source>
        <dbReference type="SAM" id="SignalP"/>
    </source>
</evidence>
<feature type="domain" description="Cellobiose dehydrogenase-like cytochrome" evidence="11">
    <location>
        <begin position="33"/>
        <end position="198"/>
    </location>
</feature>
<dbReference type="Gene3D" id="1.20.120.1770">
    <property type="match status" value="1"/>
</dbReference>
<dbReference type="Pfam" id="PF03188">
    <property type="entry name" value="Cytochrom_B561"/>
    <property type="match status" value="1"/>
</dbReference>
<evidence type="ECO:0000313" key="13">
    <source>
        <dbReference type="Proteomes" id="UP000078397"/>
    </source>
</evidence>
<feature type="transmembrane region" description="Helical" evidence="8">
    <location>
        <begin position="265"/>
        <end position="285"/>
    </location>
</feature>
<protein>
    <recommendedName>
        <fullName evidence="14">Cellobiose dehydrogenase</fullName>
    </recommendedName>
</protein>
<sequence length="466" mass="51535">MLLKSLWRAALAVAAFAPAIRADEANAPGQSTFVSDNGDVAFAFTVPNDDSHPRSTFFSIRVNKKYTWGGVGLGSDDMKGALFLIIYRNGDGNNVTFSPRIAHGNYEPFFFDEMQWSVVPNNTGIIGDYMMFTAQCLDHCRTWPAVDTTGGYIDVSSPSSKAIYAVGPEGTLKDDSPRAGLKFHQEYGVFSIDMGRTRGAADAPVLNKDSKTEFTQNLSRETKQSDYKARLHATFMIFFIIGMMNFGVVLLRACGWAKWHALNQIFATMGVLAGLALGVLTSFHYQRSRSFRSYHQILGYIIVAFILGQLGLGVKHHLEYRRTQAPTLFGRIHLWMGRLILLLAVVNAIIGFTFALNGMSAIIFGVLLLLGGAVALFFMYGRQRIFKKKQQFQSVGAQQPPPWRQSNGYNAGYSSDPPPGYEPPSQQVGLQAAGPSSNNSPWRSTENKDYEDEPQLGSAQRPREFA</sequence>
<feature type="transmembrane region" description="Helical" evidence="8">
    <location>
        <begin position="361"/>
        <end position="380"/>
    </location>
</feature>
<feature type="chain" id="PRO_5008101396" description="Cellobiose dehydrogenase" evidence="9">
    <location>
        <begin position="23"/>
        <end position="466"/>
    </location>
</feature>
<dbReference type="Pfam" id="PF16010">
    <property type="entry name" value="CDH-cyt"/>
    <property type="match status" value="1"/>
</dbReference>
<evidence type="ECO:0000259" key="10">
    <source>
        <dbReference type="Pfam" id="PF03188"/>
    </source>
</evidence>
<dbReference type="PANTHER" id="PTHR47797:SF1">
    <property type="entry name" value="CYTOCHROME B561 DOMAIN-CONTAINING PROTEIN-RELATED"/>
    <property type="match status" value="1"/>
</dbReference>
<dbReference type="EMBL" id="LSBJ02000007">
    <property type="protein sequence ID" value="OAQ62065.1"/>
    <property type="molecule type" value="Genomic_DNA"/>
</dbReference>
<dbReference type="AlphaFoldDB" id="A0A179F969"/>
<keyword evidence="9" id="KW-0732">Signal</keyword>
<keyword evidence="13" id="KW-1185">Reference proteome</keyword>
<evidence type="ECO:0000259" key="11">
    <source>
        <dbReference type="Pfam" id="PF16010"/>
    </source>
</evidence>
<keyword evidence="5 8" id="KW-1133">Transmembrane helix</keyword>